<dbReference type="Proteomes" id="UP000049077">
    <property type="component" value="Unassembled WGS sequence"/>
</dbReference>
<reference evidence="1 3" key="2">
    <citation type="submission" date="2014-06" db="EMBL/GenBank/DDBJ databases">
        <authorList>
            <person name="Le Roux F."/>
        </authorList>
    </citation>
    <scope>NUCLEOTIDE SEQUENCE</scope>
    <source>
        <strain evidence="2 3">J5-4</strain>
        <strain evidence="1">J5-5</strain>
    </source>
</reference>
<accession>A0A822MW15</accession>
<evidence type="ECO:0000313" key="4">
    <source>
        <dbReference type="Proteomes" id="UP000049495"/>
    </source>
</evidence>
<evidence type="ECO:0000313" key="3">
    <source>
        <dbReference type="Proteomes" id="UP000049077"/>
    </source>
</evidence>
<evidence type="ECO:0000313" key="2">
    <source>
        <dbReference type="EMBL" id="CDT71730.1"/>
    </source>
</evidence>
<sequence length="40" mass="4718">MTPAVSHLYTTDAYIRFQNYSNLITLVNIRKNSYVNVRQL</sequence>
<keyword evidence="3" id="KW-1185">Reference proteome</keyword>
<protein>
    <submittedName>
        <fullName evidence="1">Uncharacterized protein</fullName>
    </submittedName>
</protein>
<organism evidence="1 4">
    <name type="scientific">Vibrio crassostreae</name>
    <dbReference type="NCBI Taxonomy" id="246167"/>
    <lineage>
        <taxon>Bacteria</taxon>
        <taxon>Pseudomonadati</taxon>
        <taxon>Pseudomonadota</taxon>
        <taxon>Gammaproteobacteria</taxon>
        <taxon>Vibrionales</taxon>
        <taxon>Vibrionaceae</taxon>
        <taxon>Vibrio</taxon>
    </lineage>
</organism>
<dbReference type="AlphaFoldDB" id="A0A822MW15"/>
<evidence type="ECO:0000313" key="1">
    <source>
        <dbReference type="EMBL" id="CDT13316.1"/>
    </source>
</evidence>
<reference evidence="4" key="1">
    <citation type="submission" date="2014-06" db="EMBL/GenBank/DDBJ databases">
        <authorList>
            <person name="Le Roux Frederique"/>
        </authorList>
    </citation>
    <scope>NUCLEOTIDE SEQUENCE [LARGE SCALE GENOMIC DNA]</scope>
    <source>
        <strain evidence="4">J5-5</strain>
    </source>
</reference>
<comment type="caution">
    <text evidence="1">The sequence shown here is derived from an EMBL/GenBank/DDBJ whole genome shotgun (WGS) entry which is preliminary data.</text>
</comment>
<dbReference type="EMBL" id="CCJV01000056">
    <property type="protein sequence ID" value="CDT13316.1"/>
    <property type="molecule type" value="Genomic_DNA"/>
</dbReference>
<gene>
    <name evidence="2" type="ORF">VCR4J5_790114</name>
    <name evidence="1" type="ORF">VCR5J5_1490071</name>
</gene>
<name>A0A822MW15_9VIBR</name>
<proteinExistence type="predicted"/>
<dbReference type="Proteomes" id="UP000049495">
    <property type="component" value="Unassembled WGS sequence"/>
</dbReference>
<dbReference type="EMBL" id="CCJX01000167">
    <property type="protein sequence ID" value="CDT71730.1"/>
    <property type="molecule type" value="Genomic_DNA"/>
</dbReference>